<evidence type="ECO:0000256" key="7">
    <source>
        <dbReference type="ARBA" id="ARBA00023136"/>
    </source>
</evidence>
<evidence type="ECO:0000256" key="8">
    <source>
        <dbReference type="ARBA" id="ARBA00023315"/>
    </source>
</evidence>
<dbReference type="InterPro" id="IPR004563">
    <property type="entry name" value="Apolipo_AcylTrfase"/>
</dbReference>
<dbReference type="InterPro" id="IPR003010">
    <property type="entry name" value="C-N_Hydrolase"/>
</dbReference>
<dbReference type="Pfam" id="PF20154">
    <property type="entry name" value="LNT_N"/>
    <property type="match status" value="1"/>
</dbReference>
<organism evidence="11 12">
    <name type="scientific">Candidatus Anaerobiospirillum merdipullorum</name>
    <dbReference type="NCBI Taxonomy" id="2838450"/>
    <lineage>
        <taxon>Bacteria</taxon>
        <taxon>Pseudomonadati</taxon>
        <taxon>Pseudomonadota</taxon>
        <taxon>Gammaproteobacteria</taxon>
        <taxon>Aeromonadales</taxon>
        <taxon>Succinivibrionaceae</taxon>
        <taxon>Anaerobiospirillum</taxon>
    </lineage>
</organism>
<proteinExistence type="inferred from homology"/>
<dbReference type="HAMAP" id="MF_01148">
    <property type="entry name" value="Lnt"/>
    <property type="match status" value="1"/>
</dbReference>
<evidence type="ECO:0000256" key="5">
    <source>
        <dbReference type="ARBA" id="ARBA00022692"/>
    </source>
</evidence>
<dbReference type="GO" id="GO:0005886">
    <property type="term" value="C:plasma membrane"/>
    <property type="evidence" value="ECO:0007669"/>
    <property type="project" value="UniProtKB-SubCell"/>
</dbReference>
<feature type="transmembrane region" description="Helical" evidence="9">
    <location>
        <begin position="21"/>
        <end position="39"/>
    </location>
</feature>
<sequence length="532" mass="59114">MNKLRYYLEKLGDVALWQRLFSTKWGTILFPTLLGLLTSGGFAPLGMWPLTLAGLSLSLALCAFYQRPGQIFWMVWSYFTALCTASLWWLNFVLEDFGALPVPLSWLVVFIFALYLSLPYALLSALLKRYFKEQRAEFICCLLPPAWVLADYIVGWLFTGFPWVYVGYSALQGPLSAFAPLLGVHGINLLFYLCAAAIALALYRKFIFLPIAGLIFIVGVMCAGLSFTTPQDKLEASLVQGNIAQSVKWRPEMVAPTLATYWQLTQDELAPGRLIVWPESAVPLLMERAEDILQSLNAVAHEKGALLITGVQHRDKQDKVHNSLVLLGDNATFATSADLPRYDKRKLVPFGEVVPFATLLRPLGSIFNFPMSSFSPGAQKQSPLQVFDSYAIPAICYESIFPQAINALNTKEAGFILMLSNDSWFGTTAGPIQHLNIARMRCLELQKPMLRATNSGVTALIGADGKVLKALAQQQSGVLRVTVQTRTGLTPYARLGETSTIVLALLLFTIGLWHSRKPRNRQREALEQLVRP</sequence>
<dbReference type="GO" id="GO:0016410">
    <property type="term" value="F:N-acyltransferase activity"/>
    <property type="evidence" value="ECO:0007669"/>
    <property type="project" value="UniProtKB-UniRule"/>
</dbReference>
<dbReference type="EC" id="2.3.1.269" evidence="9"/>
<dbReference type="NCBIfam" id="TIGR00546">
    <property type="entry name" value="lnt"/>
    <property type="match status" value="1"/>
</dbReference>
<dbReference type="InterPro" id="IPR036526">
    <property type="entry name" value="C-N_Hydrolase_sf"/>
</dbReference>
<feature type="transmembrane region" description="Helical" evidence="9">
    <location>
        <begin position="207"/>
        <end position="227"/>
    </location>
</feature>
<feature type="transmembrane region" description="Helical" evidence="9">
    <location>
        <begin position="45"/>
        <end position="64"/>
    </location>
</feature>
<feature type="transmembrane region" description="Helical" evidence="9">
    <location>
        <begin position="178"/>
        <end position="200"/>
    </location>
</feature>
<keyword evidence="7 9" id="KW-0472">Membrane</keyword>
<reference evidence="11" key="2">
    <citation type="submission" date="2021-04" db="EMBL/GenBank/DDBJ databases">
        <authorList>
            <person name="Gilroy R."/>
        </authorList>
    </citation>
    <scope>NUCLEOTIDE SEQUENCE</scope>
    <source>
        <strain evidence="11">687</strain>
    </source>
</reference>
<feature type="domain" description="CN hydrolase" evidence="10">
    <location>
        <begin position="239"/>
        <end position="485"/>
    </location>
</feature>
<protein>
    <recommendedName>
        <fullName evidence="9">Apolipoprotein N-acyltransferase</fullName>
        <shortName evidence="9">ALP N-acyltransferase</shortName>
        <ecNumber evidence="9">2.3.1.269</ecNumber>
    </recommendedName>
</protein>
<comment type="subcellular location">
    <subcellularLocation>
        <location evidence="1 9">Cell membrane</location>
        <topology evidence="1 9">Multi-pass membrane protein</topology>
    </subcellularLocation>
</comment>
<keyword evidence="5 9" id="KW-0812">Transmembrane</keyword>
<dbReference type="GO" id="GO:0042158">
    <property type="term" value="P:lipoprotein biosynthetic process"/>
    <property type="evidence" value="ECO:0007669"/>
    <property type="project" value="UniProtKB-UniRule"/>
</dbReference>
<dbReference type="EMBL" id="JAHLFG010000040">
    <property type="protein sequence ID" value="MBU3826636.1"/>
    <property type="molecule type" value="Genomic_DNA"/>
</dbReference>
<dbReference type="Gene3D" id="3.60.110.10">
    <property type="entry name" value="Carbon-nitrogen hydrolase"/>
    <property type="match status" value="1"/>
</dbReference>
<dbReference type="PANTHER" id="PTHR38686:SF1">
    <property type="entry name" value="APOLIPOPROTEIN N-ACYLTRANSFERASE"/>
    <property type="match status" value="1"/>
</dbReference>
<dbReference type="CDD" id="cd07571">
    <property type="entry name" value="ALP_N-acyl_transferase"/>
    <property type="match status" value="1"/>
</dbReference>
<evidence type="ECO:0000313" key="12">
    <source>
        <dbReference type="Proteomes" id="UP000824150"/>
    </source>
</evidence>
<comment type="function">
    <text evidence="9">Catalyzes the phospholipid dependent N-acylation of the N-terminal cysteine of apolipoprotein, the last step in lipoprotein maturation.</text>
</comment>
<evidence type="ECO:0000256" key="9">
    <source>
        <dbReference type="HAMAP-Rule" id="MF_01148"/>
    </source>
</evidence>
<name>A0A9E2KND5_9GAMM</name>
<dbReference type="Pfam" id="PF00795">
    <property type="entry name" value="CN_hydrolase"/>
    <property type="match status" value="1"/>
</dbReference>
<comment type="caution">
    <text evidence="11">The sequence shown here is derived from an EMBL/GenBank/DDBJ whole genome shotgun (WGS) entry which is preliminary data.</text>
</comment>
<keyword evidence="8 9" id="KW-0012">Acyltransferase</keyword>
<feature type="transmembrane region" description="Helical" evidence="9">
    <location>
        <begin position="138"/>
        <end position="158"/>
    </location>
</feature>
<evidence type="ECO:0000256" key="6">
    <source>
        <dbReference type="ARBA" id="ARBA00022989"/>
    </source>
</evidence>
<evidence type="ECO:0000256" key="2">
    <source>
        <dbReference type="ARBA" id="ARBA00010065"/>
    </source>
</evidence>
<reference evidence="11" key="1">
    <citation type="journal article" date="2021" name="PeerJ">
        <title>Extensive microbial diversity within the chicken gut microbiome revealed by metagenomics and culture.</title>
        <authorList>
            <person name="Gilroy R."/>
            <person name="Ravi A."/>
            <person name="Getino M."/>
            <person name="Pursley I."/>
            <person name="Horton D.L."/>
            <person name="Alikhan N.F."/>
            <person name="Baker D."/>
            <person name="Gharbi K."/>
            <person name="Hall N."/>
            <person name="Watson M."/>
            <person name="Adriaenssens E.M."/>
            <person name="Foster-Nyarko E."/>
            <person name="Jarju S."/>
            <person name="Secka A."/>
            <person name="Antonio M."/>
            <person name="Oren A."/>
            <person name="Chaudhuri R.R."/>
            <person name="La Ragione R."/>
            <person name="Hildebrand F."/>
            <person name="Pallen M.J."/>
        </authorList>
    </citation>
    <scope>NUCLEOTIDE SEQUENCE</scope>
    <source>
        <strain evidence="11">687</strain>
    </source>
</reference>
<keyword evidence="6 9" id="KW-1133">Transmembrane helix</keyword>
<comment type="similarity">
    <text evidence="2 9">Belongs to the CN hydrolase family. Apolipoprotein N-acyltransferase subfamily.</text>
</comment>
<dbReference type="Proteomes" id="UP000824150">
    <property type="component" value="Unassembled WGS sequence"/>
</dbReference>
<feature type="transmembrane region" description="Helical" evidence="9">
    <location>
        <begin position="104"/>
        <end position="126"/>
    </location>
</feature>
<dbReference type="PROSITE" id="PS50263">
    <property type="entry name" value="CN_HYDROLASE"/>
    <property type="match status" value="1"/>
</dbReference>
<dbReference type="AlphaFoldDB" id="A0A9E2KND5"/>
<evidence type="ECO:0000259" key="10">
    <source>
        <dbReference type="PROSITE" id="PS50263"/>
    </source>
</evidence>
<accession>A0A9E2KND5</accession>
<evidence type="ECO:0000256" key="3">
    <source>
        <dbReference type="ARBA" id="ARBA00022475"/>
    </source>
</evidence>
<keyword evidence="3 9" id="KW-1003">Cell membrane</keyword>
<dbReference type="InterPro" id="IPR045378">
    <property type="entry name" value="LNT_N"/>
</dbReference>
<evidence type="ECO:0000256" key="1">
    <source>
        <dbReference type="ARBA" id="ARBA00004651"/>
    </source>
</evidence>
<gene>
    <name evidence="9 11" type="primary">lnt</name>
    <name evidence="11" type="ORF">IAA31_04000</name>
</gene>
<evidence type="ECO:0000256" key="4">
    <source>
        <dbReference type="ARBA" id="ARBA00022679"/>
    </source>
</evidence>
<keyword evidence="4 9" id="KW-0808">Transferase</keyword>
<dbReference type="SUPFAM" id="SSF56317">
    <property type="entry name" value="Carbon-nitrogen hydrolase"/>
    <property type="match status" value="1"/>
</dbReference>
<comment type="catalytic activity">
    <reaction evidence="9">
        <text>N-terminal S-1,2-diacyl-sn-glyceryl-L-cysteinyl-[lipoprotein] + a glycerophospholipid = N-acyl-S-1,2-diacyl-sn-glyceryl-L-cysteinyl-[lipoprotein] + a 2-acyl-sn-glycero-3-phospholipid + H(+)</text>
        <dbReference type="Rhea" id="RHEA:48228"/>
        <dbReference type="Rhea" id="RHEA-COMP:14681"/>
        <dbReference type="Rhea" id="RHEA-COMP:14684"/>
        <dbReference type="ChEBI" id="CHEBI:15378"/>
        <dbReference type="ChEBI" id="CHEBI:136912"/>
        <dbReference type="ChEBI" id="CHEBI:140656"/>
        <dbReference type="ChEBI" id="CHEBI:140657"/>
        <dbReference type="ChEBI" id="CHEBI:140660"/>
        <dbReference type="EC" id="2.3.1.269"/>
    </reaction>
</comment>
<evidence type="ECO:0000313" key="11">
    <source>
        <dbReference type="EMBL" id="MBU3826636.1"/>
    </source>
</evidence>
<feature type="transmembrane region" description="Helical" evidence="9">
    <location>
        <begin position="71"/>
        <end position="92"/>
    </location>
</feature>
<dbReference type="PANTHER" id="PTHR38686">
    <property type="entry name" value="APOLIPOPROTEIN N-ACYLTRANSFERASE"/>
    <property type="match status" value="1"/>
</dbReference>
<comment type="pathway">
    <text evidence="9">Protein modification; lipoprotein biosynthesis (N-acyl transfer).</text>
</comment>